<keyword evidence="3" id="KW-1185">Reference proteome</keyword>
<dbReference type="EMBL" id="JBHSYQ010000002">
    <property type="protein sequence ID" value="MFC6996136.1"/>
    <property type="molecule type" value="Genomic_DNA"/>
</dbReference>
<evidence type="ECO:0000256" key="1">
    <source>
        <dbReference type="SAM" id="Phobius"/>
    </source>
</evidence>
<organism evidence="2 3">
    <name type="scientific">Rufibacter roseus</name>
    <dbReference type="NCBI Taxonomy" id="1567108"/>
    <lineage>
        <taxon>Bacteria</taxon>
        <taxon>Pseudomonadati</taxon>
        <taxon>Bacteroidota</taxon>
        <taxon>Cytophagia</taxon>
        <taxon>Cytophagales</taxon>
        <taxon>Hymenobacteraceae</taxon>
        <taxon>Rufibacter</taxon>
    </lineage>
</organism>
<feature type="transmembrane region" description="Helical" evidence="1">
    <location>
        <begin position="140"/>
        <end position="164"/>
    </location>
</feature>
<evidence type="ECO:0000313" key="3">
    <source>
        <dbReference type="Proteomes" id="UP001596405"/>
    </source>
</evidence>
<dbReference type="Pfam" id="PF13858">
    <property type="entry name" value="DUF4199"/>
    <property type="match status" value="1"/>
</dbReference>
<dbReference type="RefSeq" id="WP_066626135.1">
    <property type="nucleotide sequence ID" value="NZ_JBHSYQ010000002.1"/>
</dbReference>
<comment type="caution">
    <text evidence="2">The sequence shown here is derived from an EMBL/GenBank/DDBJ whole genome shotgun (WGS) entry which is preliminary data.</text>
</comment>
<dbReference type="Proteomes" id="UP001596405">
    <property type="component" value="Unassembled WGS sequence"/>
</dbReference>
<name>A0ABW2DHA9_9BACT</name>
<reference evidence="3" key="1">
    <citation type="journal article" date="2019" name="Int. J. Syst. Evol. Microbiol.">
        <title>The Global Catalogue of Microorganisms (GCM) 10K type strain sequencing project: providing services to taxonomists for standard genome sequencing and annotation.</title>
        <authorList>
            <consortium name="The Broad Institute Genomics Platform"/>
            <consortium name="The Broad Institute Genome Sequencing Center for Infectious Disease"/>
            <person name="Wu L."/>
            <person name="Ma J."/>
        </authorList>
    </citation>
    <scope>NUCLEOTIDE SEQUENCE [LARGE SCALE GENOMIC DNA]</scope>
    <source>
        <strain evidence="3">CGMCC 4.7393</strain>
    </source>
</reference>
<evidence type="ECO:0000313" key="2">
    <source>
        <dbReference type="EMBL" id="MFC6996136.1"/>
    </source>
</evidence>
<dbReference type="InterPro" id="IPR025250">
    <property type="entry name" value="DUF4199"/>
</dbReference>
<keyword evidence="1" id="KW-1133">Transmembrane helix</keyword>
<protein>
    <submittedName>
        <fullName evidence="2">DUF4199 domain-containing protein</fullName>
    </submittedName>
</protein>
<feature type="transmembrane region" description="Helical" evidence="1">
    <location>
        <begin position="12"/>
        <end position="34"/>
    </location>
</feature>
<feature type="transmembrane region" description="Helical" evidence="1">
    <location>
        <begin position="72"/>
        <end position="95"/>
    </location>
</feature>
<sequence>MDHQTTTPTSVAIRYGLITGFVSIIFALILYVTQLNTNTALSWIGMLIPLAGIILAYKAFKNDNGGYMSYGQGLGIGTLLSTISGLLGGIFHYVYVSFIDAGVMTRMRDAQVLEMEKKGLSDEQIEQALGMAESFTGPTMMLVMSILGGALLGFLISLVVAAIMKNNQPEFE</sequence>
<feature type="transmembrane region" description="Helical" evidence="1">
    <location>
        <begin position="40"/>
        <end position="60"/>
    </location>
</feature>
<accession>A0ABW2DHA9</accession>
<keyword evidence="1" id="KW-0472">Membrane</keyword>
<proteinExistence type="predicted"/>
<gene>
    <name evidence="2" type="ORF">ACFQHR_00805</name>
</gene>
<keyword evidence="1" id="KW-0812">Transmembrane</keyword>